<feature type="domain" description="TonB-dependent receptor plug" evidence="15">
    <location>
        <begin position="51"/>
        <end position="151"/>
    </location>
</feature>
<evidence type="ECO:0000256" key="6">
    <source>
        <dbReference type="ARBA" id="ARBA00023065"/>
    </source>
</evidence>
<name>A0A4U1BJR0_9GAMM</name>
<evidence type="ECO:0000256" key="4">
    <source>
        <dbReference type="ARBA" id="ARBA00022692"/>
    </source>
</evidence>
<dbReference type="InterPro" id="IPR012910">
    <property type="entry name" value="Plug_dom"/>
</dbReference>
<evidence type="ECO:0000256" key="13">
    <source>
        <dbReference type="SAM" id="SignalP"/>
    </source>
</evidence>
<evidence type="ECO:0000256" key="10">
    <source>
        <dbReference type="PROSITE-ProRule" id="PRU01360"/>
    </source>
</evidence>
<keyword evidence="9 10" id="KW-0998">Cell outer membrane</keyword>
<dbReference type="InterPro" id="IPR039426">
    <property type="entry name" value="TonB-dep_rcpt-like"/>
</dbReference>
<dbReference type="InterPro" id="IPR000531">
    <property type="entry name" value="Beta-barrel_TonB"/>
</dbReference>
<dbReference type="Gene3D" id="2.40.170.20">
    <property type="entry name" value="TonB-dependent receptor, beta-barrel domain"/>
    <property type="match status" value="1"/>
</dbReference>
<dbReference type="PROSITE" id="PS52016">
    <property type="entry name" value="TONB_DEPENDENT_REC_3"/>
    <property type="match status" value="1"/>
</dbReference>
<comment type="caution">
    <text evidence="16">The sequence shown here is derived from an EMBL/GenBank/DDBJ whole genome shotgun (WGS) entry which is preliminary data.</text>
</comment>
<keyword evidence="6" id="KW-0406">Ion transport</keyword>
<dbReference type="PANTHER" id="PTHR30069:SF53">
    <property type="entry name" value="COLICIN I RECEPTOR-RELATED"/>
    <property type="match status" value="1"/>
</dbReference>
<keyword evidence="5 13" id="KW-0732">Signal</keyword>
<protein>
    <submittedName>
        <fullName evidence="16">TonB-dependent receptor</fullName>
    </submittedName>
</protein>
<dbReference type="SUPFAM" id="SSF56935">
    <property type="entry name" value="Porins"/>
    <property type="match status" value="1"/>
</dbReference>
<dbReference type="AlphaFoldDB" id="A0A4U1BJR0"/>
<dbReference type="CDD" id="cd01347">
    <property type="entry name" value="ligand_gated_channel"/>
    <property type="match status" value="1"/>
</dbReference>
<keyword evidence="17" id="KW-1185">Reference proteome</keyword>
<dbReference type="GO" id="GO:0009279">
    <property type="term" value="C:cell outer membrane"/>
    <property type="evidence" value="ECO:0007669"/>
    <property type="project" value="UniProtKB-SubCell"/>
</dbReference>
<evidence type="ECO:0000256" key="1">
    <source>
        <dbReference type="ARBA" id="ARBA00004571"/>
    </source>
</evidence>
<dbReference type="GO" id="GO:0006811">
    <property type="term" value="P:monoatomic ion transport"/>
    <property type="evidence" value="ECO:0007669"/>
    <property type="project" value="UniProtKB-KW"/>
</dbReference>
<feature type="chain" id="PRO_5020244301" evidence="13">
    <location>
        <begin position="28"/>
        <end position="605"/>
    </location>
</feature>
<dbReference type="InterPro" id="IPR037066">
    <property type="entry name" value="Plug_dom_sf"/>
</dbReference>
<evidence type="ECO:0000313" key="17">
    <source>
        <dbReference type="Proteomes" id="UP000305675"/>
    </source>
</evidence>
<dbReference type="Pfam" id="PF07715">
    <property type="entry name" value="Plug"/>
    <property type="match status" value="1"/>
</dbReference>
<keyword evidence="7 11" id="KW-0798">TonB box</keyword>
<evidence type="ECO:0000256" key="3">
    <source>
        <dbReference type="ARBA" id="ARBA00022452"/>
    </source>
</evidence>
<evidence type="ECO:0000256" key="12">
    <source>
        <dbReference type="RuleBase" id="RU003357"/>
    </source>
</evidence>
<dbReference type="Proteomes" id="UP000305675">
    <property type="component" value="Unassembled WGS sequence"/>
</dbReference>
<feature type="signal peptide" evidence="13">
    <location>
        <begin position="1"/>
        <end position="27"/>
    </location>
</feature>
<keyword evidence="2 10" id="KW-0813">Transport</keyword>
<dbReference type="GO" id="GO:0015889">
    <property type="term" value="P:cobalamin transport"/>
    <property type="evidence" value="ECO:0007669"/>
    <property type="project" value="TreeGrafter"/>
</dbReference>
<evidence type="ECO:0000256" key="7">
    <source>
        <dbReference type="ARBA" id="ARBA00023077"/>
    </source>
</evidence>
<reference evidence="16 17" key="1">
    <citation type="submission" date="2019-04" db="EMBL/GenBank/DDBJ databases">
        <authorList>
            <person name="Hwang J.C."/>
        </authorList>
    </citation>
    <scope>NUCLEOTIDE SEQUENCE [LARGE SCALE GENOMIC DNA]</scope>
    <source>
        <strain evidence="16 17">IMCC35002</strain>
    </source>
</reference>
<proteinExistence type="inferred from homology"/>
<evidence type="ECO:0000256" key="8">
    <source>
        <dbReference type="ARBA" id="ARBA00023136"/>
    </source>
</evidence>
<evidence type="ECO:0000313" key="16">
    <source>
        <dbReference type="EMBL" id="TKB51670.1"/>
    </source>
</evidence>
<dbReference type="Gene3D" id="2.170.130.10">
    <property type="entry name" value="TonB-dependent receptor, plug domain"/>
    <property type="match status" value="1"/>
</dbReference>
<dbReference type="Pfam" id="PF00593">
    <property type="entry name" value="TonB_dep_Rec_b-barrel"/>
    <property type="match status" value="1"/>
</dbReference>
<dbReference type="PANTHER" id="PTHR30069">
    <property type="entry name" value="TONB-DEPENDENT OUTER MEMBRANE RECEPTOR"/>
    <property type="match status" value="1"/>
</dbReference>
<evidence type="ECO:0000256" key="2">
    <source>
        <dbReference type="ARBA" id="ARBA00022448"/>
    </source>
</evidence>
<evidence type="ECO:0000259" key="14">
    <source>
        <dbReference type="Pfam" id="PF00593"/>
    </source>
</evidence>
<keyword evidence="3 10" id="KW-1134">Transmembrane beta strand</keyword>
<dbReference type="EMBL" id="SWCJ01000018">
    <property type="protein sequence ID" value="TKB51670.1"/>
    <property type="molecule type" value="Genomic_DNA"/>
</dbReference>
<dbReference type="OrthoDB" id="9764669at2"/>
<comment type="subcellular location">
    <subcellularLocation>
        <location evidence="1 10">Cell outer membrane</location>
        <topology evidence="1 10">Multi-pass membrane protein</topology>
    </subcellularLocation>
</comment>
<evidence type="ECO:0000256" key="9">
    <source>
        <dbReference type="ARBA" id="ARBA00023237"/>
    </source>
</evidence>
<keyword evidence="4 10" id="KW-0812">Transmembrane</keyword>
<evidence type="ECO:0000256" key="11">
    <source>
        <dbReference type="PROSITE-ProRule" id="PRU10143"/>
    </source>
</evidence>
<feature type="short sequence motif" description="TonB box" evidence="11">
    <location>
        <begin position="33"/>
        <end position="39"/>
    </location>
</feature>
<comment type="similarity">
    <text evidence="10 12">Belongs to the TonB-dependent receptor family.</text>
</comment>
<accession>A0A4U1BJR0</accession>
<keyword evidence="16" id="KW-0675">Receptor</keyword>
<dbReference type="RefSeq" id="WP_136864759.1">
    <property type="nucleotide sequence ID" value="NZ_SWCJ01000018.1"/>
</dbReference>
<dbReference type="InterPro" id="IPR036942">
    <property type="entry name" value="Beta-barrel_TonB_sf"/>
</dbReference>
<dbReference type="PROSITE" id="PS00430">
    <property type="entry name" value="TONB_DEPENDENT_REC_1"/>
    <property type="match status" value="1"/>
</dbReference>
<feature type="domain" description="TonB-dependent receptor-like beta-barrel" evidence="14">
    <location>
        <begin position="172"/>
        <end position="578"/>
    </location>
</feature>
<sequence length="605" mass="66172">MSALLRFVPTSVAIAVAASFCAAPALANDDIETIVVTGSRFEQNIDDQLMLIDTIDRQEIDRIAPKSVADLLMSVPSINVVNAGGAGQITSVSIRGANTSHTLVIIDGVRIGSATTGGADLSSLPPEQVERVEVLRGPRAAMWGSDAIGGVIQIFTRKLESGEWYATGEAGSNAYGRLSAGVGISHGDGNTTLSVNGEQSDGFDAKNDGETDDDGYERVSIGLNGEQELNNQWRLSWVGQLTDGEYDYDSNYDPGANSAEYLNYHYQLGAHFDNDLLQSSITLSQMQDDNKTLLDGKKSGNFVTNRDQLSWLGKVNLEALTVSTGFDWGQEKVDGTAYGKDSRNIFGLFTALQYQTDRLITEAVVRVDEISSVDSEATYNLSAGYQLTPELRLSASHGTAFKVPTFNDLYYPGSGNPDLHSETSETSEVTLNYQRGNWSAFVSAYKTDVENLIDWQATDELDDWGWPIYKPFNVNEATLQGVETGIGWQQGGWQTELNYSYLDAVDDATDKQLDNRSEHSANFLLNYAWDNADLGLEYNYRGETTDGSNELDAYHIVNLSVGYDVSENWKLRIKANNLLDEEVVNNAGYFGPGTEVYVSVSYLGF</sequence>
<dbReference type="InterPro" id="IPR010916">
    <property type="entry name" value="TonB_box_CS"/>
</dbReference>
<evidence type="ECO:0000259" key="15">
    <source>
        <dbReference type="Pfam" id="PF07715"/>
    </source>
</evidence>
<evidence type="ECO:0000256" key="5">
    <source>
        <dbReference type="ARBA" id="ARBA00022729"/>
    </source>
</evidence>
<gene>
    <name evidence="16" type="ORF">FCL42_17670</name>
</gene>
<keyword evidence="8 10" id="KW-0472">Membrane</keyword>
<organism evidence="16 17">
    <name type="scientific">Ferrimonas aestuarii</name>
    <dbReference type="NCBI Taxonomy" id="2569539"/>
    <lineage>
        <taxon>Bacteria</taxon>
        <taxon>Pseudomonadati</taxon>
        <taxon>Pseudomonadota</taxon>
        <taxon>Gammaproteobacteria</taxon>
        <taxon>Alteromonadales</taxon>
        <taxon>Ferrimonadaceae</taxon>
        <taxon>Ferrimonas</taxon>
    </lineage>
</organism>